<evidence type="ECO:0000256" key="1">
    <source>
        <dbReference type="SAM" id="MobiDB-lite"/>
    </source>
</evidence>
<accession>A0A9Q0LPN7</accession>
<organism evidence="3 4">
    <name type="scientific">Anaeramoeba ignava</name>
    <name type="common">Anaerobic marine amoeba</name>
    <dbReference type="NCBI Taxonomy" id="1746090"/>
    <lineage>
        <taxon>Eukaryota</taxon>
        <taxon>Metamonada</taxon>
        <taxon>Anaeramoebidae</taxon>
        <taxon>Anaeramoeba</taxon>
    </lineage>
</organism>
<name>A0A9Q0LPN7_ANAIG</name>
<dbReference type="PANTHER" id="PTHR12601">
    <property type="entry name" value="EUKARYOTIC TRANSLATION INITIATION FACTOR 3 SUBUNIT EIF-3"/>
    <property type="match status" value="1"/>
</dbReference>
<feature type="domain" description="CLU central" evidence="2">
    <location>
        <begin position="54"/>
        <end position="208"/>
    </location>
</feature>
<gene>
    <name evidence="3" type="ORF">M0811_07694</name>
</gene>
<evidence type="ECO:0000313" key="4">
    <source>
        <dbReference type="Proteomes" id="UP001149090"/>
    </source>
</evidence>
<feature type="compositionally biased region" description="Acidic residues" evidence="1">
    <location>
        <begin position="138"/>
        <end position="147"/>
    </location>
</feature>
<feature type="compositionally biased region" description="Low complexity" evidence="1">
    <location>
        <begin position="148"/>
        <end position="163"/>
    </location>
</feature>
<dbReference type="InterPro" id="IPR033646">
    <property type="entry name" value="CLU-central"/>
</dbReference>
<protein>
    <submittedName>
        <fullName evidence="3">Clustered mitochondria protein</fullName>
    </submittedName>
</protein>
<comment type="caution">
    <text evidence="3">The sequence shown here is derived from an EMBL/GenBank/DDBJ whole genome shotgun (WGS) entry which is preliminary data.</text>
</comment>
<evidence type="ECO:0000259" key="2">
    <source>
        <dbReference type="Pfam" id="PF12807"/>
    </source>
</evidence>
<dbReference type="EMBL" id="JAPDFW010000067">
    <property type="protein sequence ID" value="KAJ5074990.1"/>
    <property type="molecule type" value="Genomic_DNA"/>
</dbReference>
<evidence type="ECO:0000313" key="3">
    <source>
        <dbReference type="EMBL" id="KAJ5074990.1"/>
    </source>
</evidence>
<proteinExistence type="predicted"/>
<feature type="region of interest" description="Disordered" evidence="1">
    <location>
        <begin position="137"/>
        <end position="163"/>
    </location>
</feature>
<keyword evidence="4" id="KW-1185">Reference proteome</keyword>
<dbReference type="AlphaFoldDB" id="A0A9Q0LPN7"/>
<dbReference type="InterPro" id="IPR027523">
    <property type="entry name" value="CLU_prot"/>
</dbReference>
<dbReference type="Proteomes" id="UP001149090">
    <property type="component" value="Unassembled WGS sequence"/>
</dbReference>
<dbReference type="PANTHER" id="PTHR12601:SF6">
    <property type="entry name" value="CLUSTERED MITOCHONDRIA PROTEIN HOMOLOG"/>
    <property type="match status" value="1"/>
</dbReference>
<sequence length="337" mass="39323">MVSRIRPELLRKIGKIRMKNIDNEKNIDISQFARDHLYSYSLPKFISKMDNLEVIVVDSQKLKDQLHLHGINIRHLGVLANLTKIPHVRQLLVIEMIARVCKKSLYEQLRKTSKRIKNIESTEFANLVAKEEDKEVIENENENENGNENEIQNGNENEIQNGNENEIQNGNEEIKERKPEYGFQTPKKRILKKKTTDIDLINDSIEKSGHTELDSPRNHRVVARINERMASIIIDFFNLVLGSSEECEMYWDVVLIPGVLKKFGFKADFSMIHKPALFLALQFHSGVEFVDTDEYDFSKENPIERNDFVAIHPKLKRFLQPKMLSSNLRKIRQIFVE</sequence>
<dbReference type="OrthoDB" id="626167at2759"/>
<dbReference type="GO" id="GO:0005737">
    <property type="term" value="C:cytoplasm"/>
    <property type="evidence" value="ECO:0007669"/>
    <property type="project" value="TreeGrafter"/>
</dbReference>
<dbReference type="Pfam" id="PF12807">
    <property type="entry name" value="eIF3_p135"/>
    <property type="match status" value="1"/>
</dbReference>
<reference evidence="3" key="1">
    <citation type="submission" date="2022-10" db="EMBL/GenBank/DDBJ databases">
        <title>Novel sulphate-reducing endosymbionts in the free-living metamonad Anaeramoeba.</title>
        <authorList>
            <person name="Jerlstrom-Hultqvist J."/>
            <person name="Cepicka I."/>
            <person name="Gallot-Lavallee L."/>
            <person name="Salas-Leiva D."/>
            <person name="Curtis B.A."/>
            <person name="Zahonova K."/>
            <person name="Pipaliya S."/>
            <person name="Dacks J."/>
            <person name="Roger A.J."/>
        </authorList>
    </citation>
    <scope>NUCLEOTIDE SEQUENCE</scope>
    <source>
        <strain evidence="3">BMAN</strain>
    </source>
</reference>